<dbReference type="OrthoDB" id="9808452at2"/>
<comment type="caution">
    <text evidence="7">The sequence shown here is derived from an EMBL/GenBank/DDBJ whole genome shotgun (WGS) entry which is preliminary data.</text>
</comment>
<feature type="transmembrane region" description="Helical" evidence="5">
    <location>
        <begin position="164"/>
        <end position="194"/>
    </location>
</feature>
<feature type="domain" description="Yip1" evidence="6">
    <location>
        <begin position="10"/>
        <end position="177"/>
    </location>
</feature>
<keyword evidence="2 5" id="KW-0812">Transmembrane</keyword>
<feature type="transmembrane region" description="Helical" evidence="5">
    <location>
        <begin position="35"/>
        <end position="56"/>
    </location>
</feature>
<dbReference type="EMBL" id="QJTC01000003">
    <property type="protein sequence ID" value="PYE79060.1"/>
    <property type="molecule type" value="Genomic_DNA"/>
</dbReference>
<dbReference type="InterPro" id="IPR006977">
    <property type="entry name" value="Yip1_dom"/>
</dbReference>
<evidence type="ECO:0000256" key="1">
    <source>
        <dbReference type="ARBA" id="ARBA00004141"/>
    </source>
</evidence>
<evidence type="ECO:0000259" key="6">
    <source>
        <dbReference type="Pfam" id="PF04893"/>
    </source>
</evidence>
<gene>
    <name evidence="7" type="ORF">DFQ15_10347</name>
</gene>
<name>A0A318SKT2_9BURK</name>
<evidence type="ECO:0000256" key="3">
    <source>
        <dbReference type="ARBA" id="ARBA00022989"/>
    </source>
</evidence>
<evidence type="ECO:0000256" key="2">
    <source>
        <dbReference type="ARBA" id="ARBA00022692"/>
    </source>
</evidence>
<protein>
    <submittedName>
        <fullName evidence="7">Uncharacterized protein DUF1282</fullName>
    </submittedName>
</protein>
<sequence>MDLVQRVQDILLKPQQTWPVIDAEPATPRGLYTRYLMLLALVPAVARFIGTSLVGFEMVGVSVRVPLLAGIVGMVVGYLRTLATVFLVALVVDALAPGFGGNRSRIGALKLVVYASTAALLGGIFSLLPALSVLGIVAALYTIYLLYTGLPVMMKCPPEKAGGYTAVVAICSIVAAVLVSWIAGLAMPAGLVAAGATGQRVMLRGMEGAVMIDTARMEEAARRMEEAGKRMEAAQASGDSAAAGRAAGEMMGALAGGTGPVIPADQLRAVLPETADGLPRESIEAQSAAAMGLGGSTARAVYRKDDRNVELSITDAGAAAVIGMAWSRMTLDRETADSVEKVYRDGKRTVREDYRKDKSHGEYTVMLENGIVVQGAADNVEIDDLRKAVKAIDMGRLESMQRPPKS</sequence>
<keyword evidence="8" id="KW-1185">Reference proteome</keyword>
<evidence type="ECO:0000256" key="5">
    <source>
        <dbReference type="SAM" id="Phobius"/>
    </source>
</evidence>
<proteinExistence type="predicted"/>
<organism evidence="7 8">
    <name type="scientific">Xylophilus ampelinus</name>
    <dbReference type="NCBI Taxonomy" id="54067"/>
    <lineage>
        <taxon>Bacteria</taxon>
        <taxon>Pseudomonadati</taxon>
        <taxon>Pseudomonadota</taxon>
        <taxon>Betaproteobacteria</taxon>
        <taxon>Burkholderiales</taxon>
        <taxon>Xylophilus</taxon>
    </lineage>
</organism>
<dbReference type="Proteomes" id="UP000247540">
    <property type="component" value="Unassembled WGS sequence"/>
</dbReference>
<feature type="transmembrane region" description="Helical" evidence="5">
    <location>
        <begin position="68"/>
        <end position="91"/>
    </location>
</feature>
<feature type="transmembrane region" description="Helical" evidence="5">
    <location>
        <begin position="111"/>
        <end position="144"/>
    </location>
</feature>
<evidence type="ECO:0000313" key="7">
    <source>
        <dbReference type="EMBL" id="PYE79060.1"/>
    </source>
</evidence>
<evidence type="ECO:0000313" key="8">
    <source>
        <dbReference type="Proteomes" id="UP000247540"/>
    </source>
</evidence>
<keyword evidence="4 5" id="KW-0472">Membrane</keyword>
<dbReference type="RefSeq" id="WP_110464579.1">
    <property type="nucleotide sequence ID" value="NZ_JAMOFZ010000003.1"/>
</dbReference>
<keyword evidence="3 5" id="KW-1133">Transmembrane helix</keyword>
<dbReference type="Pfam" id="PF04893">
    <property type="entry name" value="Yip1"/>
    <property type="match status" value="1"/>
</dbReference>
<accession>A0A318SKT2</accession>
<dbReference type="GO" id="GO:0016020">
    <property type="term" value="C:membrane"/>
    <property type="evidence" value="ECO:0007669"/>
    <property type="project" value="UniProtKB-SubCell"/>
</dbReference>
<comment type="subcellular location">
    <subcellularLocation>
        <location evidence="1">Membrane</location>
        <topology evidence="1">Multi-pass membrane protein</topology>
    </subcellularLocation>
</comment>
<reference evidence="7 8" key="1">
    <citation type="submission" date="2018-06" db="EMBL/GenBank/DDBJ databases">
        <title>Genomic Encyclopedia of Type Strains, Phase III (KMG-III): the genomes of soil and plant-associated and newly described type strains.</title>
        <authorList>
            <person name="Whitman W."/>
        </authorList>
    </citation>
    <scope>NUCLEOTIDE SEQUENCE [LARGE SCALE GENOMIC DNA]</scope>
    <source>
        <strain evidence="7 8">CECT 7646</strain>
    </source>
</reference>
<evidence type="ECO:0000256" key="4">
    <source>
        <dbReference type="ARBA" id="ARBA00023136"/>
    </source>
</evidence>
<dbReference type="AlphaFoldDB" id="A0A318SKT2"/>